<dbReference type="OrthoDB" id="6021743at2759"/>
<sequence>MKTLKDLIIPRKELQHWSDNLAWSNDGCFYFTTVPVMTICEPLYEKQVNNQAKKLFHIKEYPLKIDNKFEFSLPDVNCLVNSQPESNIVLCMPSPNSNLLAVLTNNGNLILFEGERLIGIPDEPERGFSERSYRSVCWSPDGKYVAVGNESSEVVIFSIVRNGVAIDIQFLRRIRLCNSIGWVLGITWKDRYIACYTNENIVYGFTGIDFSVQKLLSGSSHQITDMKIVANNVLIVRMGTFYKIDLESGKSSSINLGFGTFYIVPLPDLQSVILVSNKKSCSVSLNEPLGVHTDDILSPIIEGKLKKWNDVFNEFNKYETTFDIYGLAISPDGYSLAILYEIERVSFKYRILSELQYRLMLLPLSENWMLTSNCTGLARYQSYHIYNRTLPRNFNDCDRFVADFRLDFRSFLLKLNRCDKANALRFKNFIEDSPSSEWFMSNLFEYAIANLSKFDNPIDKACVVSLGNILNKEIPLSSEIIEFSGEFITEKFDFKKNKDPLSIESEDGNVWARCFVSFLPLITTKVKVCTVSDKRMIDINRDILNDYGWFTRTLLEVFNSESLYTGTKLIAI</sequence>
<dbReference type="Pfam" id="PF12894">
    <property type="entry name" value="ANAPC4_WD40"/>
    <property type="match status" value="1"/>
</dbReference>
<dbReference type="RefSeq" id="XP_017989327.1">
    <property type="nucleotide sequence ID" value="XM_018133510.1"/>
</dbReference>
<feature type="domain" description="Transcription factor IIIC putative zinc-finger" evidence="1">
    <location>
        <begin position="499"/>
        <end position="568"/>
    </location>
</feature>
<dbReference type="GeneID" id="28725678"/>
<reference evidence="3 4" key="1">
    <citation type="submission" date="2016-01" db="EMBL/GenBank/DDBJ databases">
        <title>Genome sequence of the yeast Holleya sinecauda.</title>
        <authorList>
            <person name="Dietrich F.S."/>
        </authorList>
    </citation>
    <scope>NUCLEOTIDE SEQUENCE [LARGE SCALE GENOMIC DNA]</scope>
    <source>
        <strain evidence="3 4">ATCC 58844</strain>
    </source>
</reference>
<accession>A0A0X8HV66</accession>
<dbReference type="Proteomes" id="UP000243052">
    <property type="component" value="Chromosome vii"/>
</dbReference>
<dbReference type="AlphaFoldDB" id="A0A0X8HV66"/>
<dbReference type="Pfam" id="PF12660">
    <property type="entry name" value="zf-TFIIIC"/>
    <property type="match status" value="1"/>
</dbReference>
<gene>
    <name evidence="3" type="ORF">AW171_hschr74359</name>
</gene>
<name>A0A0X8HV66_9SACH</name>
<evidence type="ECO:0000259" key="1">
    <source>
        <dbReference type="Pfam" id="PF12660"/>
    </source>
</evidence>
<dbReference type="STRING" id="45286.A0A0X8HV66"/>
<protein>
    <submittedName>
        <fullName evidence="3">HGL009Cp</fullName>
    </submittedName>
</protein>
<evidence type="ECO:0000313" key="4">
    <source>
        <dbReference type="Proteomes" id="UP000243052"/>
    </source>
</evidence>
<evidence type="ECO:0000259" key="2">
    <source>
        <dbReference type="Pfam" id="PF12894"/>
    </source>
</evidence>
<dbReference type="SUPFAM" id="SSF50978">
    <property type="entry name" value="WD40 repeat-like"/>
    <property type="match status" value="1"/>
</dbReference>
<dbReference type="InterPro" id="IPR015943">
    <property type="entry name" value="WD40/YVTN_repeat-like_dom_sf"/>
</dbReference>
<dbReference type="InterPro" id="IPR024977">
    <property type="entry name" value="Apc4-like_WD40_dom"/>
</dbReference>
<organism evidence="3 4">
    <name type="scientific">Eremothecium sinecaudum</name>
    <dbReference type="NCBI Taxonomy" id="45286"/>
    <lineage>
        <taxon>Eukaryota</taxon>
        <taxon>Fungi</taxon>
        <taxon>Dikarya</taxon>
        <taxon>Ascomycota</taxon>
        <taxon>Saccharomycotina</taxon>
        <taxon>Saccharomycetes</taxon>
        <taxon>Saccharomycetales</taxon>
        <taxon>Saccharomycetaceae</taxon>
        <taxon>Eremothecium</taxon>
    </lineage>
</organism>
<dbReference type="InterPro" id="IPR024764">
    <property type="entry name" value="TFIIIC_Znf"/>
</dbReference>
<dbReference type="InterPro" id="IPR036322">
    <property type="entry name" value="WD40_repeat_dom_sf"/>
</dbReference>
<proteinExistence type="predicted"/>
<feature type="domain" description="Anaphase-promoting complex subunit 4-like WD40" evidence="2">
    <location>
        <begin position="94"/>
        <end position="173"/>
    </location>
</feature>
<dbReference type="Gene3D" id="2.130.10.10">
    <property type="entry name" value="YVTN repeat-like/Quinoprotein amine dehydrogenase"/>
    <property type="match status" value="1"/>
</dbReference>
<evidence type="ECO:0000313" key="3">
    <source>
        <dbReference type="EMBL" id="AMD22331.1"/>
    </source>
</evidence>
<dbReference type="EMBL" id="CP014247">
    <property type="protein sequence ID" value="AMD22331.1"/>
    <property type="molecule type" value="Genomic_DNA"/>
</dbReference>
<keyword evidence="4" id="KW-1185">Reference proteome</keyword>